<proteinExistence type="inferred from homology"/>
<accession>A0A3M9MKI9</accession>
<dbReference type="InterPro" id="IPR003010">
    <property type="entry name" value="C-N_Hydrolase"/>
</dbReference>
<dbReference type="PROSITE" id="PS01227">
    <property type="entry name" value="UPF0012"/>
    <property type="match status" value="1"/>
</dbReference>
<protein>
    <submittedName>
        <fullName evidence="3">Carbon-nitrogen family hydrolase</fullName>
    </submittedName>
</protein>
<dbReference type="PANTHER" id="PTHR23088">
    <property type="entry name" value="NITRILASE-RELATED"/>
    <property type="match status" value="1"/>
</dbReference>
<dbReference type="GO" id="GO:0016787">
    <property type="term" value="F:hydrolase activity"/>
    <property type="evidence" value="ECO:0007669"/>
    <property type="project" value="UniProtKB-KW"/>
</dbReference>
<comment type="caution">
    <text evidence="3">The sequence shown here is derived from an EMBL/GenBank/DDBJ whole genome shotgun (WGS) entry which is preliminary data.</text>
</comment>
<dbReference type="Pfam" id="PF00795">
    <property type="entry name" value="CN_hydrolase"/>
    <property type="match status" value="1"/>
</dbReference>
<dbReference type="PROSITE" id="PS50263">
    <property type="entry name" value="CN_HYDROLASE"/>
    <property type="match status" value="1"/>
</dbReference>
<evidence type="ECO:0000313" key="4">
    <source>
        <dbReference type="Proteomes" id="UP000271678"/>
    </source>
</evidence>
<dbReference type="InterPro" id="IPR001110">
    <property type="entry name" value="UPF0012_CS"/>
</dbReference>
<dbReference type="AlphaFoldDB" id="A0A3M9MKI9"/>
<dbReference type="Gene3D" id="3.60.110.10">
    <property type="entry name" value="Carbon-nitrogen hydrolase"/>
    <property type="match status" value="1"/>
</dbReference>
<reference evidence="3 4" key="1">
    <citation type="submission" date="2018-11" db="EMBL/GenBank/DDBJ databases">
        <title>Draft genome of Simplicispira Flexivirga sp. BO-16.</title>
        <authorList>
            <person name="Im W.T."/>
        </authorList>
    </citation>
    <scope>NUCLEOTIDE SEQUENCE [LARGE SCALE GENOMIC DNA]</scope>
    <source>
        <strain evidence="3 4">BO-16</strain>
    </source>
</reference>
<name>A0A3M9MKI9_9MICO</name>
<dbReference type="RefSeq" id="WP_123269609.1">
    <property type="nucleotide sequence ID" value="NZ_RJJQ01000001.1"/>
</dbReference>
<dbReference type="CDD" id="cd07583">
    <property type="entry name" value="nitrilase_5"/>
    <property type="match status" value="1"/>
</dbReference>
<feature type="domain" description="CN hydrolase" evidence="2">
    <location>
        <begin position="1"/>
        <end position="246"/>
    </location>
</feature>
<dbReference type="InterPro" id="IPR036526">
    <property type="entry name" value="C-N_Hydrolase_sf"/>
</dbReference>
<dbReference type="EMBL" id="RJJQ01000001">
    <property type="protein sequence ID" value="RNI25403.1"/>
    <property type="molecule type" value="Genomic_DNA"/>
</dbReference>
<evidence type="ECO:0000313" key="3">
    <source>
        <dbReference type="EMBL" id="RNI25403.1"/>
    </source>
</evidence>
<gene>
    <name evidence="3" type="ORF">EFY87_01910</name>
</gene>
<dbReference type="Proteomes" id="UP000271678">
    <property type="component" value="Unassembled WGS sequence"/>
</dbReference>
<dbReference type="OrthoDB" id="9811121at2"/>
<keyword evidence="3" id="KW-0378">Hydrolase</keyword>
<organism evidence="3 4">
    <name type="scientific">Flexivirga caeni</name>
    <dbReference type="NCBI Taxonomy" id="2294115"/>
    <lineage>
        <taxon>Bacteria</taxon>
        <taxon>Bacillati</taxon>
        <taxon>Actinomycetota</taxon>
        <taxon>Actinomycetes</taxon>
        <taxon>Micrococcales</taxon>
        <taxon>Dermacoccaceae</taxon>
        <taxon>Flexivirga</taxon>
    </lineage>
</organism>
<sequence>MRIAVVQLAYDDTESVAERTARVTGLVHAESGADLVVLPELWSAGGFSYRDWPQRSQDLGGPVIAALADAARDAGVWLHGGSIAEHPSSGETGPEGKSLWNTSVLIAPDGRVAATYRKIHRFGFGGGEPKLMEAGEDVVVTDLAGVQAGLSTCYDLRFPELYRAQVDRGAALFVIPAAWPAARVEAWSLLLRARAIEDQCFVIGCNTAGTHAGTEMGGHSAVIAPTGEVLAEAGTGPEVLRVDIDPAAVAEFRDAFPVLRDRRL</sequence>
<dbReference type="PANTHER" id="PTHR23088:SF27">
    <property type="entry name" value="DEAMINATED GLUTATHIONE AMIDASE"/>
    <property type="match status" value="1"/>
</dbReference>
<keyword evidence="4" id="KW-1185">Reference proteome</keyword>
<evidence type="ECO:0000259" key="2">
    <source>
        <dbReference type="PROSITE" id="PS50263"/>
    </source>
</evidence>
<evidence type="ECO:0000256" key="1">
    <source>
        <dbReference type="ARBA" id="ARBA00010613"/>
    </source>
</evidence>
<dbReference type="SUPFAM" id="SSF56317">
    <property type="entry name" value="Carbon-nitrogen hydrolase"/>
    <property type="match status" value="1"/>
</dbReference>
<comment type="similarity">
    <text evidence="1">Belongs to the carbon-nitrogen hydrolase superfamily. NIT1/NIT2 family.</text>
</comment>